<sequence>MFNKDRLPPGQHTVARMVAMPPITGEYPHIKKKEWKLRVYGEVEKETTIDWQEFFGLPQKEYKIDFHCVTRWSRLDQEFSGVDFAEILKIARPKSSARHVIFECFDGYTTNVPLKELKSNTAFIATKMDDQEIEDKFGGPARAVIPHLYAWKSAKFLKSIRFEKKDEPGFWESRGYHNHGDPWKEERYS</sequence>
<accession>A0A1G2F7P9</accession>
<dbReference type="InterPro" id="IPR036374">
    <property type="entry name" value="OxRdtase_Mopterin-bd_sf"/>
</dbReference>
<dbReference type="Proteomes" id="UP000179099">
    <property type="component" value="Unassembled WGS sequence"/>
</dbReference>
<comment type="caution">
    <text evidence="2">The sequence shown here is derived from an EMBL/GenBank/DDBJ whole genome shotgun (WGS) entry which is preliminary data.</text>
</comment>
<evidence type="ECO:0000313" key="2">
    <source>
        <dbReference type="EMBL" id="OGZ33650.1"/>
    </source>
</evidence>
<reference evidence="2 3" key="1">
    <citation type="journal article" date="2016" name="Nat. Commun.">
        <title>Thousands of microbial genomes shed light on interconnected biogeochemical processes in an aquifer system.</title>
        <authorList>
            <person name="Anantharaman K."/>
            <person name="Brown C.T."/>
            <person name="Hug L.A."/>
            <person name="Sharon I."/>
            <person name="Castelle C.J."/>
            <person name="Probst A.J."/>
            <person name="Thomas B.C."/>
            <person name="Singh A."/>
            <person name="Wilkins M.J."/>
            <person name="Karaoz U."/>
            <person name="Brodie E.L."/>
            <person name="Williams K.H."/>
            <person name="Hubbard S.S."/>
            <person name="Banfield J.F."/>
        </authorList>
    </citation>
    <scope>NUCLEOTIDE SEQUENCE [LARGE SCALE GENOMIC DNA]</scope>
</reference>
<dbReference type="EMBL" id="MHMW01000028">
    <property type="protein sequence ID" value="OGZ33650.1"/>
    <property type="molecule type" value="Genomic_DNA"/>
</dbReference>
<dbReference type="PANTHER" id="PTHR43032:SF4">
    <property type="entry name" value="OXIDOREDUCTASE MOLYBDOPTERIN-BINDING DOMAIN-CONTAINING PROTEIN"/>
    <property type="match status" value="1"/>
</dbReference>
<evidence type="ECO:0000259" key="1">
    <source>
        <dbReference type="Pfam" id="PF00174"/>
    </source>
</evidence>
<gene>
    <name evidence="2" type="ORF">A2Y98_01820</name>
</gene>
<protein>
    <recommendedName>
        <fullName evidence="1">Oxidoreductase molybdopterin-binding domain-containing protein</fullName>
    </recommendedName>
</protein>
<organism evidence="2 3">
    <name type="scientific">Candidatus Portnoybacteria bacterium RBG_19FT_COMBO_36_7</name>
    <dbReference type="NCBI Taxonomy" id="1801992"/>
    <lineage>
        <taxon>Bacteria</taxon>
        <taxon>Candidatus Portnoyibacteriota</taxon>
    </lineage>
</organism>
<dbReference type="Gene3D" id="3.90.420.10">
    <property type="entry name" value="Oxidoreductase, molybdopterin-binding domain"/>
    <property type="match status" value="1"/>
</dbReference>
<proteinExistence type="predicted"/>
<name>A0A1G2F7P9_9BACT</name>
<evidence type="ECO:0000313" key="3">
    <source>
        <dbReference type="Proteomes" id="UP000179099"/>
    </source>
</evidence>
<dbReference type="AlphaFoldDB" id="A0A1G2F7P9"/>
<feature type="domain" description="Oxidoreductase molybdopterin-binding" evidence="1">
    <location>
        <begin position="25"/>
        <end position="171"/>
    </location>
</feature>
<dbReference type="Pfam" id="PF00174">
    <property type="entry name" value="Oxidored_molyb"/>
    <property type="match status" value="1"/>
</dbReference>
<dbReference type="SUPFAM" id="SSF56524">
    <property type="entry name" value="Oxidoreductase molybdopterin-binding domain"/>
    <property type="match status" value="1"/>
</dbReference>
<dbReference type="PANTHER" id="PTHR43032">
    <property type="entry name" value="PROTEIN-METHIONINE-SULFOXIDE REDUCTASE"/>
    <property type="match status" value="1"/>
</dbReference>
<dbReference type="STRING" id="1801992.A2Y98_01820"/>
<dbReference type="InterPro" id="IPR000572">
    <property type="entry name" value="OxRdtase_Mopterin-bd_dom"/>
</dbReference>